<feature type="chain" id="PRO_5004819528" evidence="1">
    <location>
        <begin position="18"/>
        <end position="80"/>
    </location>
</feature>
<reference evidence="2" key="1">
    <citation type="submission" date="2013-11" db="EMBL/GenBank/DDBJ databases">
        <title>The Genome Sequence of Phytophthora parasitica CHvinca01.</title>
        <authorList>
            <consortium name="The Broad Institute Genomics Platform"/>
            <person name="Russ C."/>
            <person name="Tyler B."/>
            <person name="Panabieres F."/>
            <person name="Shan W."/>
            <person name="Tripathy S."/>
            <person name="Grunwald N."/>
            <person name="Machado M."/>
            <person name="Johnson C.S."/>
            <person name="Arredondo F."/>
            <person name="Hong C."/>
            <person name="Coffey M."/>
            <person name="Young S.K."/>
            <person name="Zeng Q."/>
            <person name="Gargeya S."/>
            <person name="Fitzgerald M."/>
            <person name="Abouelleil A."/>
            <person name="Alvarado L."/>
            <person name="Chapman S.B."/>
            <person name="Gainer-Dewar J."/>
            <person name="Goldberg J."/>
            <person name="Griggs A."/>
            <person name="Gujja S."/>
            <person name="Hansen M."/>
            <person name="Howarth C."/>
            <person name="Imamovic A."/>
            <person name="Ireland A."/>
            <person name="Larimer J."/>
            <person name="McCowan C."/>
            <person name="Murphy C."/>
            <person name="Pearson M."/>
            <person name="Poon T.W."/>
            <person name="Priest M."/>
            <person name="Roberts A."/>
            <person name="Saif S."/>
            <person name="Shea T."/>
            <person name="Sykes S."/>
            <person name="Wortman J."/>
            <person name="Nusbaum C."/>
            <person name="Birren B."/>
        </authorList>
    </citation>
    <scope>NUCLEOTIDE SEQUENCE [LARGE SCALE GENOMIC DNA]</scope>
    <source>
        <strain evidence="2">CHvinca01</strain>
    </source>
</reference>
<gene>
    <name evidence="2" type="ORF">L917_02165</name>
</gene>
<dbReference type="EMBL" id="KI677780">
    <property type="protein sequence ID" value="ETM01223.1"/>
    <property type="molecule type" value="Genomic_DNA"/>
</dbReference>
<keyword evidence="1" id="KW-0732">Signal</keyword>
<sequence>MWAAKVLVTLSIPLSTTVNSPVLDDSAMENSTQKASMKTAAALKVTTAEEQHACPYCYVMLQPLQLAGPRKPVRKIAKTG</sequence>
<evidence type="ECO:0000256" key="1">
    <source>
        <dbReference type="SAM" id="SignalP"/>
    </source>
</evidence>
<dbReference type="Proteomes" id="UP000054423">
    <property type="component" value="Unassembled WGS sequence"/>
</dbReference>
<dbReference type="AlphaFoldDB" id="W2LUV2"/>
<organism evidence="2">
    <name type="scientific">Phytophthora nicotianae</name>
    <name type="common">Potato buckeye rot agent</name>
    <name type="synonym">Phytophthora parasitica</name>
    <dbReference type="NCBI Taxonomy" id="4792"/>
    <lineage>
        <taxon>Eukaryota</taxon>
        <taxon>Sar</taxon>
        <taxon>Stramenopiles</taxon>
        <taxon>Oomycota</taxon>
        <taxon>Peronosporomycetes</taxon>
        <taxon>Peronosporales</taxon>
        <taxon>Peronosporaceae</taxon>
        <taxon>Phytophthora</taxon>
    </lineage>
</organism>
<name>W2LUV2_PHYNI</name>
<feature type="signal peptide" evidence="1">
    <location>
        <begin position="1"/>
        <end position="17"/>
    </location>
</feature>
<evidence type="ECO:0000313" key="2">
    <source>
        <dbReference type="EMBL" id="ETM01223.1"/>
    </source>
</evidence>
<protein>
    <submittedName>
        <fullName evidence="2">Uncharacterized protein</fullName>
    </submittedName>
</protein>
<proteinExistence type="predicted"/>
<dbReference type="VEuPathDB" id="FungiDB:PPTG_22042"/>
<accession>W2LUV2</accession>